<dbReference type="Proteomes" id="UP000826195">
    <property type="component" value="Unassembled WGS sequence"/>
</dbReference>
<feature type="compositionally biased region" description="Low complexity" evidence="1">
    <location>
        <begin position="140"/>
        <end position="167"/>
    </location>
</feature>
<feature type="region of interest" description="Disordered" evidence="1">
    <location>
        <begin position="347"/>
        <end position="380"/>
    </location>
</feature>
<comment type="caution">
    <text evidence="2">The sequence shown here is derived from an EMBL/GenBank/DDBJ whole genome shotgun (WGS) entry which is preliminary data.</text>
</comment>
<dbReference type="AlphaFoldDB" id="A0AAV7IF85"/>
<evidence type="ECO:0000313" key="2">
    <source>
        <dbReference type="EMBL" id="KAH0549962.1"/>
    </source>
</evidence>
<name>A0AAV7IF85_COTGL</name>
<feature type="compositionally biased region" description="Pro residues" evidence="1">
    <location>
        <begin position="257"/>
        <end position="273"/>
    </location>
</feature>
<feature type="region of interest" description="Disordered" evidence="1">
    <location>
        <begin position="120"/>
        <end position="276"/>
    </location>
</feature>
<organism evidence="2 3">
    <name type="scientific">Cotesia glomerata</name>
    <name type="common">Lepidopteran parasitic wasp</name>
    <name type="synonym">Apanteles glomeratus</name>
    <dbReference type="NCBI Taxonomy" id="32391"/>
    <lineage>
        <taxon>Eukaryota</taxon>
        <taxon>Metazoa</taxon>
        <taxon>Ecdysozoa</taxon>
        <taxon>Arthropoda</taxon>
        <taxon>Hexapoda</taxon>
        <taxon>Insecta</taxon>
        <taxon>Pterygota</taxon>
        <taxon>Neoptera</taxon>
        <taxon>Endopterygota</taxon>
        <taxon>Hymenoptera</taxon>
        <taxon>Apocrita</taxon>
        <taxon>Ichneumonoidea</taxon>
        <taxon>Braconidae</taxon>
        <taxon>Microgastrinae</taxon>
        <taxon>Cotesia</taxon>
    </lineage>
</organism>
<sequence length="380" mass="42592">MDRRLQGIMIDQYINFNLIIPRYWHDYFNGDFEDLINHIRNELITIVLAGQVFRHPFISIGHLGAELILDEPNRSWRFQAPRSQNQIYVVVENGAQRIFLNMDASIINWGNRIDYHLRQEHHQQQQQHLQRLSEPRPRNRAPQAARRPRLATTSPQPGPSQQPGSSTARRPRFATTSPQPGPSQQQPGSNTARRPRFATTSPQLGSSQQLAALSSPPPGSHPNADSSPPRRGVSWDLPVASSTPQAPRRLRRWRAATPPPPPPPSPSSPPSPSLPASLEVAAAGEWAPPSLPELDLVTPPKQRCEFCNANPNSRRCLFPDSPTPSTATTVLLSEEERSPLLIRLRRRLPSPVGSVGETPSEFSDSDVENDDTEYFNNNYY</sequence>
<reference evidence="2 3" key="1">
    <citation type="journal article" date="2021" name="J. Hered.">
        <title>A chromosome-level genome assembly of the parasitoid wasp, Cotesia glomerata (Hymenoptera: Braconidae).</title>
        <authorList>
            <person name="Pinto B.J."/>
            <person name="Weis J.J."/>
            <person name="Gamble T."/>
            <person name="Ode P.J."/>
            <person name="Paul R."/>
            <person name="Zaspel J.M."/>
        </authorList>
    </citation>
    <scope>NUCLEOTIDE SEQUENCE [LARGE SCALE GENOMIC DNA]</scope>
    <source>
        <strain evidence="2">CgM1</strain>
    </source>
</reference>
<accession>A0AAV7IF85</accession>
<feature type="compositionally biased region" description="Acidic residues" evidence="1">
    <location>
        <begin position="363"/>
        <end position="373"/>
    </location>
</feature>
<evidence type="ECO:0000256" key="1">
    <source>
        <dbReference type="SAM" id="MobiDB-lite"/>
    </source>
</evidence>
<protein>
    <submittedName>
        <fullName evidence="2">Uncharacterized protein</fullName>
    </submittedName>
</protein>
<dbReference type="EMBL" id="JAHXZJ010001864">
    <property type="protein sequence ID" value="KAH0549962.1"/>
    <property type="molecule type" value="Genomic_DNA"/>
</dbReference>
<gene>
    <name evidence="2" type="ORF">KQX54_016280</name>
</gene>
<proteinExistence type="predicted"/>
<evidence type="ECO:0000313" key="3">
    <source>
        <dbReference type="Proteomes" id="UP000826195"/>
    </source>
</evidence>
<keyword evidence="3" id="KW-1185">Reference proteome</keyword>
<feature type="compositionally biased region" description="Low complexity" evidence="1">
    <location>
        <begin position="201"/>
        <end position="214"/>
    </location>
</feature>